<dbReference type="Proteomes" id="UP000887574">
    <property type="component" value="Unplaced"/>
</dbReference>
<keyword evidence="2" id="KW-1185">Reference proteome</keyword>
<evidence type="ECO:0000256" key="1">
    <source>
        <dbReference type="SAM" id="Phobius"/>
    </source>
</evidence>
<accession>A0A915D1E1</accession>
<evidence type="ECO:0000313" key="3">
    <source>
        <dbReference type="WBParaSite" id="jg14428"/>
    </source>
</evidence>
<sequence>MLSPSTRRRTLGSDIRVLVCRPWRLGLCLGGAIQCCTCFIAIVMELYGSSSHYHLVLLDHDPNIHGFEKDWKHGETAYPLDAYGHGWEGDGEELQAAEDVLNDMAQRHGTSDSVKSMSNDSAACSSFFTKDGWAVIYHDDPLRLRNHKIIKIYG</sequence>
<keyword evidence="1" id="KW-0812">Transmembrane</keyword>
<dbReference type="WBParaSite" id="jg14428">
    <property type="protein sequence ID" value="jg14428"/>
    <property type="gene ID" value="jg14428"/>
</dbReference>
<keyword evidence="1" id="KW-0472">Membrane</keyword>
<evidence type="ECO:0000313" key="2">
    <source>
        <dbReference type="Proteomes" id="UP000887574"/>
    </source>
</evidence>
<keyword evidence="1" id="KW-1133">Transmembrane helix</keyword>
<organism evidence="2 3">
    <name type="scientific">Ditylenchus dipsaci</name>
    <dbReference type="NCBI Taxonomy" id="166011"/>
    <lineage>
        <taxon>Eukaryota</taxon>
        <taxon>Metazoa</taxon>
        <taxon>Ecdysozoa</taxon>
        <taxon>Nematoda</taxon>
        <taxon>Chromadorea</taxon>
        <taxon>Rhabditida</taxon>
        <taxon>Tylenchina</taxon>
        <taxon>Tylenchomorpha</taxon>
        <taxon>Sphaerularioidea</taxon>
        <taxon>Anguinidae</taxon>
        <taxon>Anguininae</taxon>
        <taxon>Ditylenchus</taxon>
    </lineage>
</organism>
<protein>
    <submittedName>
        <fullName evidence="3">Uncharacterized protein</fullName>
    </submittedName>
</protein>
<proteinExistence type="predicted"/>
<dbReference type="AlphaFoldDB" id="A0A915D1E1"/>
<name>A0A915D1E1_9BILA</name>
<feature type="transmembrane region" description="Helical" evidence="1">
    <location>
        <begin position="25"/>
        <end position="47"/>
    </location>
</feature>
<reference evidence="3" key="1">
    <citation type="submission" date="2022-11" db="UniProtKB">
        <authorList>
            <consortium name="WormBaseParasite"/>
        </authorList>
    </citation>
    <scope>IDENTIFICATION</scope>
</reference>